<dbReference type="AlphaFoldDB" id="A0A182T5U8"/>
<keyword evidence="5" id="KW-0862">Zinc</keyword>
<keyword evidence="3" id="KW-0677">Repeat</keyword>
<dbReference type="Proteomes" id="UP000075901">
    <property type="component" value="Unassembled WGS sequence"/>
</dbReference>
<feature type="domain" description="C2H2-type" evidence="13">
    <location>
        <begin position="271"/>
        <end position="293"/>
    </location>
</feature>
<evidence type="ECO:0000256" key="10">
    <source>
        <dbReference type="PROSITE-ProRule" id="PRU00042"/>
    </source>
</evidence>
<keyword evidence="9" id="KW-0539">Nucleus</keyword>
<keyword evidence="16" id="KW-1185">Reference proteome</keyword>
<keyword evidence="6" id="KW-0805">Transcription regulation</keyword>
<evidence type="ECO:0000256" key="11">
    <source>
        <dbReference type="PROSITE-ProRule" id="PRU01263"/>
    </source>
</evidence>
<evidence type="ECO:0000256" key="1">
    <source>
        <dbReference type="ARBA" id="ARBA00004123"/>
    </source>
</evidence>
<dbReference type="InterPro" id="IPR036236">
    <property type="entry name" value="Znf_C2H2_sf"/>
</dbReference>
<feature type="region of interest" description="Disordered" evidence="12">
    <location>
        <begin position="375"/>
        <end position="405"/>
    </location>
</feature>
<accession>A0A182T5U8</accession>
<keyword evidence="7" id="KW-0238">DNA-binding</keyword>
<dbReference type="GO" id="GO:0043565">
    <property type="term" value="F:sequence-specific DNA binding"/>
    <property type="evidence" value="ECO:0007669"/>
    <property type="project" value="TreeGrafter"/>
</dbReference>
<dbReference type="PANTHER" id="PTHR24408">
    <property type="entry name" value="ZINC FINGER PROTEIN"/>
    <property type="match status" value="1"/>
</dbReference>
<dbReference type="PROSITE" id="PS00028">
    <property type="entry name" value="ZINC_FINGER_C2H2_1"/>
    <property type="match status" value="3"/>
</dbReference>
<dbReference type="SUPFAM" id="SSF57667">
    <property type="entry name" value="beta-beta-alpha zinc fingers"/>
    <property type="match status" value="2"/>
</dbReference>
<evidence type="ECO:0000256" key="5">
    <source>
        <dbReference type="ARBA" id="ARBA00022833"/>
    </source>
</evidence>
<feature type="compositionally biased region" description="Low complexity" evidence="12">
    <location>
        <begin position="312"/>
        <end position="331"/>
    </location>
</feature>
<keyword evidence="4 10" id="KW-0863">Zinc-finger</keyword>
<dbReference type="FunFam" id="3.30.160.60:FF:000325">
    <property type="entry name" value="ZFP90 zinc finger protein"/>
    <property type="match status" value="1"/>
</dbReference>
<sequence length="606" mass="67145">LEQTEGVPATICELCSVRLEDWHSFREQCIGSDEYLRVTLRHAFYPDEGQTSQINPSIPVPPQSSANLLSKSIPSSYTTDSSDLSAKASFMGRNVSKTPPPPASSRLSLAKRRQSTFEFPVTDGKGNTTDQTVLVEVLGVCKEPELTKRSSYSAFEQEKQSDSFSSIDNTLLEQASWSKEYCARVNNLMVVGNGPRPFKCKVCRRMFNNRTNLRRHIKALHADEVLEGESPPPECYGYGQPLQSALHGEMAQPPMVKKKRKSTDPPITGPYKCEVCPRSFKMPAHLAVHRKTHRQIDFDQSELSRAIEQQKRLMQQQQRERSSSAVSSEVAGARIKTTTTIEPGDIIQLSDDDDDEEVQQVDKGGASVLQSTLSFGASDDLDDGFDEEEGSSKETSSLEADLRPDPSSLAIVEIGAEDNDATAAAAPVQQIKDEDEDVMVVQDGESNASPSKPMPGPSSRASIPPGPLSSKLKYTNQVAAGSGGGKLPLPKPLLTARPIEDLQRKQKPEQQQTASSSATPSVHRCHLCRHTFPREDLLRDHQKSHQHDSPCAYRCGWCKKGFRYRQNYTLHLEKQTCRLINADPVRTMQQQQQQQQPQQPQAGKCT</sequence>
<feature type="region of interest" description="Disordered" evidence="12">
    <location>
        <begin position="502"/>
        <end position="523"/>
    </location>
</feature>
<evidence type="ECO:0000256" key="2">
    <source>
        <dbReference type="ARBA" id="ARBA00022723"/>
    </source>
</evidence>
<comment type="caution">
    <text evidence="11">Lacks conserved residue(s) required for the propagation of feature annotation.</text>
</comment>
<evidence type="ECO:0000256" key="8">
    <source>
        <dbReference type="ARBA" id="ARBA00023163"/>
    </source>
</evidence>
<dbReference type="PANTHER" id="PTHR24408:SF58">
    <property type="entry name" value="TRANSCRIPTION FACTOR (TFIIIA), PUTATIVE (AFU_ORTHOLOGUE AFUA_1G05150)-RELATED"/>
    <property type="match status" value="1"/>
</dbReference>
<evidence type="ECO:0000313" key="16">
    <source>
        <dbReference type="Proteomes" id="UP000075901"/>
    </source>
</evidence>
<evidence type="ECO:0000256" key="7">
    <source>
        <dbReference type="ARBA" id="ARBA00023125"/>
    </source>
</evidence>
<feature type="domain" description="C2H2-type" evidence="13">
    <location>
        <begin position="523"/>
        <end position="550"/>
    </location>
</feature>
<keyword evidence="2" id="KW-0479">Metal-binding</keyword>
<dbReference type="SMART" id="SM00868">
    <property type="entry name" value="zf-AD"/>
    <property type="match status" value="1"/>
</dbReference>
<dbReference type="PROSITE" id="PS50157">
    <property type="entry name" value="ZINC_FINGER_C2H2_2"/>
    <property type="match status" value="3"/>
</dbReference>
<feature type="region of interest" description="Disordered" evidence="12">
    <location>
        <begin position="309"/>
        <end position="337"/>
    </location>
</feature>
<evidence type="ECO:0000259" key="13">
    <source>
        <dbReference type="PROSITE" id="PS50157"/>
    </source>
</evidence>
<dbReference type="VEuPathDB" id="VectorBase:AMAM020234"/>
<evidence type="ECO:0000256" key="12">
    <source>
        <dbReference type="SAM" id="MobiDB-lite"/>
    </source>
</evidence>
<feature type="compositionally biased region" description="Low complexity" evidence="12">
    <location>
        <begin position="510"/>
        <end position="519"/>
    </location>
</feature>
<dbReference type="PROSITE" id="PS51915">
    <property type="entry name" value="ZAD"/>
    <property type="match status" value="1"/>
</dbReference>
<dbReference type="GO" id="GO:0000981">
    <property type="term" value="F:DNA-binding transcription factor activity, RNA polymerase II-specific"/>
    <property type="evidence" value="ECO:0007669"/>
    <property type="project" value="TreeGrafter"/>
</dbReference>
<dbReference type="Gene3D" id="3.30.160.60">
    <property type="entry name" value="Classic Zinc Finger"/>
    <property type="match status" value="3"/>
</dbReference>
<name>A0A182T5U8_9DIPT</name>
<dbReference type="EnsemblMetazoa" id="AMAM020234-RA">
    <property type="protein sequence ID" value="AMAM020234-PA"/>
    <property type="gene ID" value="AMAM020234"/>
</dbReference>
<dbReference type="GO" id="GO:0005634">
    <property type="term" value="C:nucleus"/>
    <property type="evidence" value="ECO:0007669"/>
    <property type="project" value="UniProtKB-SubCell"/>
</dbReference>
<comment type="subcellular location">
    <subcellularLocation>
        <location evidence="1">Nucleus</location>
    </subcellularLocation>
</comment>
<dbReference type="InterPro" id="IPR012934">
    <property type="entry name" value="Znf_AD"/>
</dbReference>
<dbReference type="SMART" id="SM00355">
    <property type="entry name" value="ZnF_C2H2"/>
    <property type="match status" value="4"/>
</dbReference>
<dbReference type="InterPro" id="IPR013087">
    <property type="entry name" value="Znf_C2H2_type"/>
</dbReference>
<feature type="domain" description="ZAD" evidence="14">
    <location>
        <begin position="1"/>
        <end position="39"/>
    </location>
</feature>
<feature type="region of interest" description="Disordered" evidence="12">
    <location>
        <begin position="444"/>
        <end position="471"/>
    </location>
</feature>
<reference evidence="15" key="2">
    <citation type="submission" date="2020-05" db="UniProtKB">
        <authorList>
            <consortium name="EnsemblMetazoa"/>
        </authorList>
    </citation>
    <scope>IDENTIFICATION</scope>
    <source>
        <strain evidence="15">maculatus3</strain>
    </source>
</reference>
<evidence type="ECO:0000256" key="3">
    <source>
        <dbReference type="ARBA" id="ARBA00022737"/>
    </source>
</evidence>
<feature type="compositionally biased region" description="Acidic residues" evidence="12">
    <location>
        <begin position="379"/>
        <end position="389"/>
    </location>
</feature>
<evidence type="ECO:0000256" key="9">
    <source>
        <dbReference type="ARBA" id="ARBA00023242"/>
    </source>
</evidence>
<evidence type="ECO:0000259" key="14">
    <source>
        <dbReference type="PROSITE" id="PS51915"/>
    </source>
</evidence>
<proteinExistence type="predicted"/>
<dbReference type="Pfam" id="PF00096">
    <property type="entry name" value="zf-C2H2"/>
    <property type="match status" value="2"/>
</dbReference>
<reference evidence="16" key="1">
    <citation type="submission" date="2013-09" db="EMBL/GenBank/DDBJ databases">
        <title>The Genome Sequence of Anopheles maculatus species B.</title>
        <authorList>
            <consortium name="The Broad Institute Genomics Platform"/>
            <person name="Neafsey D.E."/>
            <person name="Besansky N."/>
            <person name="Howell P."/>
            <person name="Walton C."/>
            <person name="Young S.K."/>
            <person name="Zeng Q."/>
            <person name="Gargeya S."/>
            <person name="Fitzgerald M."/>
            <person name="Haas B."/>
            <person name="Abouelleil A."/>
            <person name="Allen A.W."/>
            <person name="Alvarado L."/>
            <person name="Arachchi H.M."/>
            <person name="Berlin A.M."/>
            <person name="Chapman S.B."/>
            <person name="Gainer-Dewar J."/>
            <person name="Goldberg J."/>
            <person name="Griggs A."/>
            <person name="Gujja S."/>
            <person name="Hansen M."/>
            <person name="Howarth C."/>
            <person name="Imamovic A."/>
            <person name="Ireland A."/>
            <person name="Larimer J."/>
            <person name="McCowan C."/>
            <person name="Murphy C."/>
            <person name="Pearson M."/>
            <person name="Poon T.W."/>
            <person name="Priest M."/>
            <person name="Roberts A."/>
            <person name="Saif S."/>
            <person name="Shea T."/>
            <person name="Sisk P."/>
            <person name="Sykes S."/>
            <person name="Wortman J."/>
            <person name="Nusbaum C."/>
            <person name="Birren B."/>
        </authorList>
    </citation>
    <scope>NUCLEOTIDE SEQUENCE [LARGE SCALE GENOMIC DNA]</scope>
    <source>
        <strain evidence="16">maculatus3</strain>
    </source>
</reference>
<dbReference type="GO" id="GO:0008270">
    <property type="term" value="F:zinc ion binding"/>
    <property type="evidence" value="ECO:0007669"/>
    <property type="project" value="UniProtKB-KW"/>
</dbReference>
<evidence type="ECO:0000313" key="15">
    <source>
        <dbReference type="EnsemblMetazoa" id="AMAM020234-PA"/>
    </source>
</evidence>
<protein>
    <recommendedName>
        <fullName evidence="17">C2H2-type domain-containing protein</fullName>
    </recommendedName>
</protein>
<evidence type="ECO:0000256" key="6">
    <source>
        <dbReference type="ARBA" id="ARBA00023015"/>
    </source>
</evidence>
<feature type="domain" description="C2H2-type" evidence="13">
    <location>
        <begin position="198"/>
        <end position="226"/>
    </location>
</feature>
<keyword evidence="8" id="KW-0804">Transcription</keyword>
<evidence type="ECO:0000256" key="4">
    <source>
        <dbReference type="ARBA" id="ARBA00022771"/>
    </source>
</evidence>
<organism evidence="15 16">
    <name type="scientific">Anopheles maculatus</name>
    <dbReference type="NCBI Taxonomy" id="74869"/>
    <lineage>
        <taxon>Eukaryota</taxon>
        <taxon>Metazoa</taxon>
        <taxon>Ecdysozoa</taxon>
        <taxon>Arthropoda</taxon>
        <taxon>Hexapoda</taxon>
        <taxon>Insecta</taxon>
        <taxon>Pterygota</taxon>
        <taxon>Neoptera</taxon>
        <taxon>Endopterygota</taxon>
        <taxon>Diptera</taxon>
        <taxon>Nematocera</taxon>
        <taxon>Culicoidea</taxon>
        <taxon>Culicidae</taxon>
        <taxon>Anophelinae</taxon>
        <taxon>Anopheles</taxon>
        <taxon>Anopheles maculatus group</taxon>
    </lineage>
</organism>
<evidence type="ECO:0008006" key="17">
    <source>
        <dbReference type="Google" id="ProtNLM"/>
    </source>
</evidence>